<dbReference type="Proteomes" id="UP000001068">
    <property type="component" value="Chromosome"/>
</dbReference>
<dbReference type="EMBL" id="CP002363">
    <property type="protein sequence ID" value="ADV64455.1"/>
    <property type="molecule type" value="Genomic_DNA"/>
</dbReference>
<proteinExistence type="predicted"/>
<keyword evidence="2" id="KW-1185">Reference proteome</keyword>
<reference evidence="2" key="1">
    <citation type="submission" date="2010-11" db="EMBL/GenBank/DDBJ databases">
        <title>The complete genome of Desulfurococcus mucosus DSM 2162.</title>
        <authorList>
            <consortium name="US DOE Joint Genome Institute (JGI-PGF)"/>
            <person name="Lucas S."/>
            <person name="Copeland A."/>
            <person name="Lapidus A."/>
            <person name="Bruce D."/>
            <person name="Goodwin L."/>
            <person name="Pitluck S."/>
            <person name="Kyrpides N."/>
            <person name="Mavromatis K."/>
            <person name="Pagani I."/>
            <person name="Ivanova N."/>
            <person name="Ovchinnikova G."/>
            <person name="Chertkov O."/>
            <person name="Held B."/>
            <person name="Brettin T."/>
            <person name="Detter J.C."/>
            <person name="Tapia R."/>
            <person name="Han C."/>
            <person name="Land M."/>
            <person name="Hauser L."/>
            <person name="Markowitz V."/>
            <person name="Cheng J.-F."/>
            <person name="Hugenholtz P."/>
            <person name="Woyke T."/>
            <person name="Wu D."/>
            <person name="Wirth R."/>
            <person name="Bilek Y."/>
            <person name="Hader T."/>
            <person name="Klenk H.-P."/>
            <person name="Eisen J.A."/>
        </authorList>
    </citation>
    <scope>NUCLEOTIDE SEQUENCE [LARGE SCALE GENOMIC DNA]</scope>
    <source>
        <strain evidence="2">ATCC 35584 / DSM 2162 / JCM 9187 / O7/1</strain>
    </source>
</reference>
<accession>E8R722</accession>
<dbReference type="STRING" id="765177.Desmu_0136"/>
<reference evidence="1 2" key="2">
    <citation type="journal article" date="2011" name="Stand. Genomic Sci.">
        <title>Complete genome sequence of Desulfurococcus mucosus type strain (O7/1).</title>
        <authorList>
            <person name="Wirth R."/>
            <person name="Chertkov O."/>
            <person name="Held B."/>
            <person name="Lapidus A."/>
            <person name="Nolan M."/>
            <person name="Lucas S."/>
            <person name="Hammon N."/>
            <person name="Deshpande S."/>
            <person name="Cheng J.F."/>
            <person name="Tapia R."/>
            <person name="Han C."/>
            <person name="Goodwin L."/>
            <person name="Pitluck S."/>
            <person name="Liolios K."/>
            <person name="Ioanna P."/>
            <person name="Ivanova N."/>
            <person name="Mavromatis K."/>
            <person name="Mikhailova N."/>
            <person name="Pati A."/>
            <person name="Chen A."/>
            <person name="Palaniappan K."/>
            <person name="Land M."/>
            <person name="Hauser L."/>
            <person name="Chang Y.J."/>
            <person name="Jeffries C.D."/>
            <person name="Bilek Y."/>
            <person name="Hader T."/>
            <person name="Rohde M."/>
            <person name="Spring S."/>
            <person name="Sikorski J."/>
            <person name="Goker M."/>
            <person name="Woyke T."/>
            <person name="Bristow J."/>
            <person name="Eisen J.A."/>
            <person name="Markowitz V."/>
            <person name="Hugenholtz P."/>
            <person name="Kyrpides N.C."/>
            <person name="Klenk H.P."/>
        </authorList>
    </citation>
    <scope>NUCLEOTIDE SEQUENCE [LARGE SCALE GENOMIC DNA]</scope>
    <source>
        <strain evidence="2">ATCC 35584 / DSM 2162 / JCM 9187 / O7/1</strain>
    </source>
</reference>
<gene>
    <name evidence="1" type="ordered locus">Desmu_0136</name>
</gene>
<dbReference type="eggNOG" id="arCOG06084">
    <property type="taxonomic scope" value="Archaea"/>
</dbReference>
<sequence length="175" mass="19948" precursor="true">MPTIKTRVVTILYLLIQGARLKQHPGNMYREVWVLDKWSIPFKEGCLEVRRKGDSLEVRGGNFTIELRPRVISVDGSTGISIEGIYGSRRKVIYIRYEGIKTLDHCNEKIEEVDLGDYIVKSTYLFTGSYITIITPGYLLVDYVVITDDSAAVVVQGKRSTYFEESGRRVTIYVV</sequence>
<protein>
    <submittedName>
        <fullName evidence="1">Uncharacterized protein</fullName>
    </submittedName>
</protein>
<dbReference type="HOGENOM" id="CLU_130780_0_0_2"/>
<dbReference type="AlphaFoldDB" id="E8R722"/>
<name>E8R722_DESM0</name>
<evidence type="ECO:0000313" key="2">
    <source>
        <dbReference type="Proteomes" id="UP000001068"/>
    </source>
</evidence>
<evidence type="ECO:0000313" key="1">
    <source>
        <dbReference type="EMBL" id="ADV64455.1"/>
    </source>
</evidence>
<dbReference type="KEGG" id="dmu:Desmu_0136"/>
<organism evidence="1 2">
    <name type="scientific">Desulfurococcus mucosus (strain ATCC 35584 / DSM 2162 / JCM 9187 / O7/1)</name>
    <dbReference type="NCBI Taxonomy" id="765177"/>
    <lineage>
        <taxon>Archaea</taxon>
        <taxon>Thermoproteota</taxon>
        <taxon>Thermoprotei</taxon>
        <taxon>Desulfurococcales</taxon>
        <taxon>Desulfurococcaceae</taxon>
        <taxon>Desulfurococcus</taxon>
    </lineage>
</organism>